<sequence>MSSISSRTSSRGNPQRPSTPDQTGRTLERTSSYAVAPKSEYLRNALQARRAHHTPTSSLQTTQPPPPPASKPAEVKTPRRSPDVFAEFALSEEQQTPVSPIRRRRTSDVAMGIPRSRTTRELQNELDKLKEKLMTSNLRIELLKSSNSELQQNLASAKEQIERLEPLEDENYDLRVENQQLKLKVENMEDEIAGLKDVNEDHRKTNEELTAIASESAAHWEAHEFAIEEAAECIIKMEEEKTVLTKELQELKERVITLENTSSGSALVDGPAKYPSRVYSVDESRPSTSHFDSDYYSQPSSPQAKPSSESVISFTPSELSRRFLDLKEERRKSTRDLVNRMSAVSLRALREASPSPAPEIPQIPEIYQQPIPKIVQNDRSETPRANPVRYRKDFEALPPPLMEAARISSPVRPHTVTPQAPAPQPDGLRGLYRPERRSSNRTSNDVRPSSMVVLSSTNMGSFGNRHQYAEPLPHSLSRSSSNHTGTNSSRERLQRTLRHRQSSASMRTPTSAASSEWEILTSNNSPPVSVPSQADLTPEVDPREDKDRWWRSIDRLTLSQVIAQPHQHLYSGHRSNTPPDIDQPRQPDPFNTSRDSVKSCLQRSKTAAPLNTLVMYEKDFLFNPTESEEDFMRKARNAMPKRKP</sequence>
<feature type="region of interest" description="Disordered" evidence="2">
    <location>
        <begin position="263"/>
        <end position="312"/>
    </location>
</feature>
<reference evidence="3" key="1">
    <citation type="submission" date="2021-02" db="EMBL/GenBank/DDBJ databases">
        <authorList>
            <person name="Syme A R."/>
            <person name="Syme A R."/>
            <person name="Moolhuijzen P."/>
        </authorList>
    </citation>
    <scope>NUCLEOTIDE SEQUENCE</scope>
    <source>
        <strain evidence="3">W1-1</strain>
    </source>
</reference>
<dbReference type="Proteomes" id="UP000472372">
    <property type="component" value="Chromosome 5"/>
</dbReference>
<feature type="region of interest" description="Disordered" evidence="2">
    <location>
        <begin position="408"/>
        <end position="543"/>
    </location>
</feature>
<feature type="compositionally biased region" description="Low complexity" evidence="2">
    <location>
        <begin position="297"/>
        <end position="310"/>
    </location>
</feature>
<feature type="compositionally biased region" description="Polar residues" evidence="2">
    <location>
        <begin position="476"/>
        <end position="488"/>
    </location>
</feature>
<feature type="coiled-coil region" evidence="1">
    <location>
        <begin position="119"/>
        <end position="205"/>
    </location>
</feature>
<feature type="region of interest" description="Disordered" evidence="2">
    <location>
        <begin position="1"/>
        <end position="113"/>
    </location>
</feature>
<feature type="compositionally biased region" description="Polar residues" evidence="2">
    <location>
        <begin position="590"/>
        <end position="599"/>
    </location>
</feature>
<feature type="compositionally biased region" description="Low complexity" evidence="2">
    <location>
        <begin position="1"/>
        <end position="11"/>
    </location>
</feature>
<dbReference type="AlphaFoldDB" id="A0A6S6W480"/>
<evidence type="ECO:0000313" key="4">
    <source>
        <dbReference type="Proteomes" id="UP000472372"/>
    </source>
</evidence>
<accession>A0A6S6W480</accession>
<evidence type="ECO:0000256" key="2">
    <source>
        <dbReference type="SAM" id="MobiDB-lite"/>
    </source>
</evidence>
<feature type="compositionally biased region" description="Low complexity" evidence="2">
    <location>
        <begin position="522"/>
        <end position="532"/>
    </location>
</feature>
<gene>
    <name evidence="3" type="ORF">PTTW11_06410</name>
</gene>
<organism evidence="3 4">
    <name type="scientific">Pyrenophora teres f. teres</name>
    <dbReference type="NCBI Taxonomy" id="97479"/>
    <lineage>
        <taxon>Eukaryota</taxon>
        <taxon>Fungi</taxon>
        <taxon>Dikarya</taxon>
        <taxon>Ascomycota</taxon>
        <taxon>Pezizomycotina</taxon>
        <taxon>Dothideomycetes</taxon>
        <taxon>Pleosporomycetidae</taxon>
        <taxon>Pleosporales</taxon>
        <taxon>Pleosporineae</taxon>
        <taxon>Pleosporaceae</taxon>
        <taxon>Pyrenophora</taxon>
    </lineage>
</organism>
<feature type="compositionally biased region" description="Polar residues" evidence="2">
    <location>
        <begin position="12"/>
        <end position="33"/>
    </location>
</feature>
<evidence type="ECO:0000313" key="3">
    <source>
        <dbReference type="EMBL" id="CAE7178740.1"/>
    </source>
</evidence>
<proteinExistence type="predicted"/>
<name>A0A6S6W480_9PLEO</name>
<dbReference type="EMBL" id="HG992981">
    <property type="protein sequence ID" value="CAE7178740.1"/>
    <property type="molecule type" value="Genomic_DNA"/>
</dbReference>
<feature type="coiled-coil region" evidence="1">
    <location>
        <begin position="234"/>
        <end position="261"/>
    </location>
</feature>
<feature type="region of interest" description="Disordered" evidence="2">
    <location>
        <begin position="569"/>
        <end position="599"/>
    </location>
</feature>
<feature type="compositionally biased region" description="Polar residues" evidence="2">
    <location>
        <begin position="440"/>
        <end position="461"/>
    </location>
</feature>
<feature type="compositionally biased region" description="Basic and acidic residues" evidence="2">
    <location>
        <begin position="73"/>
        <end position="82"/>
    </location>
</feature>
<feature type="compositionally biased region" description="Polar residues" evidence="2">
    <location>
        <begin position="502"/>
        <end position="514"/>
    </location>
</feature>
<keyword evidence="1" id="KW-0175">Coiled coil</keyword>
<protein>
    <submittedName>
        <fullName evidence="3">Mnd1 multi-domain protein</fullName>
    </submittedName>
</protein>
<evidence type="ECO:0000256" key="1">
    <source>
        <dbReference type="SAM" id="Coils"/>
    </source>
</evidence>